<dbReference type="Gene3D" id="3.40.50.2300">
    <property type="match status" value="1"/>
</dbReference>
<dbReference type="PROSITE" id="PS51099">
    <property type="entry name" value="PTS_EIIB_TYPE_2"/>
    <property type="match status" value="1"/>
</dbReference>
<dbReference type="Proteomes" id="UP000029577">
    <property type="component" value="Unassembled WGS sequence"/>
</dbReference>
<evidence type="ECO:0000259" key="3">
    <source>
        <dbReference type="PROSITE" id="PS51099"/>
    </source>
</evidence>
<name>A0A095TAB1_9GAMM</name>
<comment type="caution">
    <text evidence="4">The sequence shown here is derived from an EMBL/GenBank/DDBJ whole genome shotgun (WGS) entry which is preliminary data.</text>
</comment>
<evidence type="ECO:0000256" key="1">
    <source>
        <dbReference type="ARBA" id="ARBA00022679"/>
    </source>
</evidence>
<dbReference type="AlphaFoldDB" id="A0A095TAB1"/>
<dbReference type="InterPro" id="IPR036095">
    <property type="entry name" value="PTS_EIIB-like_sf"/>
</dbReference>
<evidence type="ECO:0000313" key="5">
    <source>
        <dbReference type="Proteomes" id="UP000029577"/>
    </source>
</evidence>
<reference evidence="4" key="1">
    <citation type="submission" date="2014-12" db="EMBL/GenBank/DDBJ databases">
        <title>The draft genome of the Tatumella morbirosei type strain, LMG23360T isolated from pineapple rot.</title>
        <authorList>
            <person name="Smits T.H."/>
            <person name="Palmer M."/>
            <person name="Venter S.N."/>
            <person name="Duffy B."/>
            <person name="Steenkamp E.T."/>
            <person name="Chan W.Y."/>
            <person name="Coutinho T.A."/>
            <person name="Coetzee M.P."/>
            <person name="De Maayer P."/>
        </authorList>
    </citation>
    <scope>NUCLEOTIDE SEQUENCE [LARGE SCALE GENOMIC DNA]</scope>
    <source>
        <strain evidence="4">LMG 23360</strain>
    </source>
</reference>
<keyword evidence="2" id="KW-0598">Phosphotransferase system</keyword>
<evidence type="ECO:0000313" key="4">
    <source>
        <dbReference type="EMBL" id="KGD73627.1"/>
    </source>
</evidence>
<dbReference type="OrthoDB" id="6603449at2"/>
<gene>
    <name evidence="4" type="ORF">HA49_10270</name>
</gene>
<accession>A0A095TAB1</accession>
<proteinExistence type="predicted"/>
<sequence>MKIYAVCGHGLGSSFMLEKNIKTVMTKIGQEAEVSHIDLASVTNNLADIFVVGQDLAPGITGKVDAHKVVVLKSIIAKAELEEKLTQWLADNA</sequence>
<dbReference type="EMBL" id="JPKR02000002">
    <property type="protein sequence ID" value="KGD73627.1"/>
    <property type="molecule type" value="Genomic_DNA"/>
</dbReference>
<dbReference type="CDD" id="cd05563">
    <property type="entry name" value="PTS_IIB_ascorbate"/>
    <property type="match status" value="1"/>
</dbReference>
<dbReference type="eggNOG" id="COG3414">
    <property type="taxonomic scope" value="Bacteria"/>
</dbReference>
<dbReference type="SUPFAM" id="SSF52794">
    <property type="entry name" value="PTS system IIB component-like"/>
    <property type="match status" value="1"/>
</dbReference>
<dbReference type="InterPro" id="IPR003501">
    <property type="entry name" value="PTS_EIIB_2/3"/>
</dbReference>
<dbReference type="STRING" id="642227.HA49_10270"/>
<dbReference type="InterPro" id="IPR013011">
    <property type="entry name" value="PTS_EIIB_2"/>
</dbReference>
<keyword evidence="5" id="KW-1185">Reference proteome</keyword>
<dbReference type="Pfam" id="PF02302">
    <property type="entry name" value="PTS_IIB"/>
    <property type="match status" value="1"/>
</dbReference>
<organism evidence="4 5">
    <name type="scientific">Tatumella morbirosei</name>
    <dbReference type="NCBI Taxonomy" id="642227"/>
    <lineage>
        <taxon>Bacteria</taxon>
        <taxon>Pseudomonadati</taxon>
        <taxon>Pseudomonadota</taxon>
        <taxon>Gammaproteobacteria</taxon>
        <taxon>Enterobacterales</taxon>
        <taxon>Erwiniaceae</taxon>
        <taxon>Tatumella</taxon>
    </lineage>
</organism>
<dbReference type="GO" id="GO:0008982">
    <property type="term" value="F:protein-N(PI)-phosphohistidine-sugar phosphotransferase activity"/>
    <property type="evidence" value="ECO:0007669"/>
    <property type="project" value="InterPro"/>
</dbReference>
<keyword evidence="1" id="KW-0808">Transferase</keyword>
<dbReference type="RefSeq" id="WP_038019965.1">
    <property type="nucleotide sequence ID" value="NZ_JPKR02000002.1"/>
</dbReference>
<feature type="domain" description="PTS EIIB type-2" evidence="3">
    <location>
        <begin position="1"/>
        <end position="93"/>
    </location>
</feature>
<dbReference type="GO" id="GO:0009401">
    <property type="term" value="P:phosphoenolpyruvate-dependent sugar phosphotransferase system"/>
    <property type="evidence" value="ECO:0007669"/>
    <property type="project" value="UniProtKB-KW"/>
</dbReference>
<protein>
    <recommendedName>
        <fullName evidence="3">PTS EIIB type-2 domain-containing protein</fullName>
    </recommendedName>
</protein>
<evidence type="ECO:0000256" key="2">
    <source>
        <dbReference type="ARBA" id="ARBA00022683"/>
    </source>
</evidence>